<gene>
    <name evidence="1" type="ordered locus">DKAM_1397</name>
</gene>
<dbReference type="STRING" id="490899.DKAM_1397"/>
<sequence>MNNYFRRDESMRVAVGSDDVYSVARFLVDYLRKKGFEVKLVGALATGKPYPWPDVGFEVGSMVARGEVDYGIVICYTGTGVSIAANKIKGVRAALVTDARNAEGARRWNDANVLALSARLTSEELAKEIVDAFFNTREIDSSEVENIEKLKAIDNA</sequence>
<dbReference type="InterPro" id="IPR036569">
    <property type="entry name" value="RpiB_LacA_LacB_sf"/>
</dbReference>
<dbReference type="AlphaFoldDB" id="B8D6J2"/>
<dbReference type="PANTHER" id="PTHR30345:SF2">
    <property type="entry name" value="SUGAR-PHOSPHATE ISOMERASE, RPIB_LACA_LACB FAMILY"/>
    <property type="match status" value="1"/>
</dbReference>
<dbReference type="EMBL" id="CP001140">
    <property type="protein sequence ID" value="ACL11723.1"/>
    <property type="molecule type" value="Genomic_DNA"/>
</dbReference>
<organism evidence="1 2">
    <name type="scientific">Desulfurococcus amylolyticus (strain DSM 18924 / JCM 16383 / VKM B-2413 / 1221n)</name>
    <name type="common">Desulfurococcus kamchatkensis</name>
    <dbReference type="NCBI Taxonomy" id="490899"/>
    <lineage>
        <taxon>Archaea</taxon>
        <taxon>Thermoproteota</taxon>
        <taxon>Thermoprotei</taxon>
        <taxon>Desulfurococcales</taxon>
        <taxon>Desulfurococcaceae</taxon>
        <taxon>Desulfurococcus</taxon>
    </lineage>
</organism>
<dbReference type="InterPro" id="IPR003500">
    <property type="entry name" value="RpiB_LacA_LacB"/>
</dbReference>
<dbReference type="HOGENOM" id="CLU_091396_0_0_2"/>
<evidence type="ECO:0000313" key="1">
    <source>
        <dbReference type="EMBL" id="ACL11723.1"/>
    </source>
</evidence>
<dbReference type="GO" id="GO:0009052">
    <property type="term" value="P:pentose-phosphate shunt, non-oxidative branch"/>
    <property type="evidence" value="ECO:0007669"/>
    <property type="project" value="TreeGrafter"/>
</dbReference>
<dbReference type="PANTHER" id="PTHR30345">
    <property type="entry name" value="RIBOSE-5-PHOSPHATE ISOMERASE B"/>
    <property type="match status" value="1"/>
</dbReference>
<dbReference type="GO" id="GO:0004751">
    <property type="term" value="F:ribose-5-phosphate isomerase activity"/>
    <property type="evidence" value="ECO:0007669"/>
    <property type="project" value="TreeGrafter"/>
</dbReference>
<dbReference type="eggNOG" id="arCOG08882">
    <property type="taxonomic scope" value="Archaea"/>
</dbReference>
<keyword evidence="1" id="KW-0413">Isomerase</keyword>
<protein>
    <submittedName>
        <fullName evidence="1">Sugar-phosphate isomerase, RpiB/LacA/LacB family</fullName>
    </submittedName>
</protein>
<dbReference type="GO" id="GO:0019316">
    <property type="term" value="P:D-allose catabolic process"/>
    <property type="evidence" value="ECO:0007669"/>
    <property type="project" value="TreeGrafter"/>
</dbReference>
<dbReference type="NCBIfam" id="TIGR00689">
    <property type="entry name" value="rpiB_lacA_lacB"/>
    <property type="match status" value="1"/>
</dbReference>
<evidence type="ECO:0000313" key="2">
    <source>
        <dbReference type="Proteomes" id="UP000006903"/>
    </source>
</evidence>
<reference evidence="1 2" key="1">
    <citation type="journal article" date="2009" name="J. Bacteriol.">
        <title>Complete genome sequence of the anaerobic, protein-degrading hyperthermophilic crenarchaeon Desulfurococcus kamchatkensis.</title>
        <authorList>
            <person name="Ravin N.V."/>
            <person name="Mardanov A.V."/>
            <person name="Beletsky A.V."/>
            <person name="Kublanov I.V."/>
            <person name="Kolganova T.V."/>
            <person name="Lebedinsky A.V."/>
            <person name="Chernyh N.A."/>
            <person name="Bonch-Osmolovskaya E.A."/>
            <person name="Skryabin K.G."/>
        </authorList>
    </citation>
    <scope>NUCLEOTIDE SEQUENCE [LARGE SCALE GENOMIC DNA]</scope>
    <source>
        <strain evidence="2">DSM 18924 / JCM 16383 / VKM B-2413 / 1221n</strain>
    </source>
</reference>
<dbReference type="Proteomes" id="UP000006903">
    <property type="component" value="Chromosome"/>
</dbReference>
<dbReference type="SUPFAM" id="SSF89623">
    <property type="entry name" value="Ribose/Galactose isomerase RpiB/AlsB"/>
    <property type="match status" value="1"/>
</dbReference>
<dbReference type="KEGG" id="dka:DKAM_1397"/>
<dbReference type="Gene3D" id="3.40.1400.10">
    <property type="entry name" value="Sugar-phosphate isomerase, RpiB/LacA/LacB"/>
    <property type="match status" value="1"/>
</dbReference>
<proteinExistence type="predicted"/>
<accession>B8D6J2</accession>
<name>B8D6J2_DESA1</name>
<dbReference type="PIRSF" id="PIRSF005384">
    <property type="entry name" value="RpiB_LacA_B"/>
    <property type="match status" value="1"/>
</dbReference>
<dbReference type="Pfam" id="PF02502">
    <property type="entry name" value="LacAB_rpiB"/>
    <property type="match status" value="1"/>
</dbReference>